<dbReference type="EMBL" id="AP019308">
    <property type="protein sequence ID" value="BBH19852.1"/>
    <property type="molecule type" value="Genomic_DNA"/>
</dbReference>
<gene>
    <name evidence="1" type="ORF">Back11_11970</name>
</gene>
<keyword evidence="2" id="KW-1185">Reference proteome</keyword>
<sequence>MSFSKMVQGALANRVMIPSEVARHKGYSPQYIQYLIKIARTSTQVSWGSILVHLFVHLFVQFHLTFK</sequence>
<organism evidence="1 2">
    <name type="scientific">Paenibacillus baekrokdamisoli</name>
    <dbReference type="NCBI Taxonomy" id="1712516"/>
    <lineage>
        <taxon>Bacteria</taxon>
        <taxon>Bacillati</taxon>
        <taxon>Bacillota</taxon>
        <taxon>Bacilli</taxon>
        <taxon>Bacillales</taxon>
        <taxon>Paenibacillaceae</taxon>
        <taxon>Paenibacillus</taxon>
    </lineage>
</organism>
<evidence type="ECO:0000313" key="1">
    <source>
        <dbReference type="EMBL" id="BBH19852.1"/>
    </source>
</evidence>
<name>A0A3G9INP2_9BACL</name>
<dbReference type="AlphaFoldDB" id="A0A3G9INP2"/>
<dbReference type="RefSeq" id="WP_125654497.1">
    <property type="nucleotide sequence ID" value="NZ_AP019308.1"/>
</dbReference>
<dbReference type="Proteomes" id="UP000275368">
    <property type="component" value="Chromosome"/>
</dbReference>
<accession>A0A3G9INP2</accession>
<dbReference type="KEGG" id="pbk:Back11_11970"/>
<protein>
    <submittedName>
        <fullName evidence="1">Uncharacterized protein</fullName>
    </submittedName>
</protein>
<dbReference type="OrthoDB" id="1684794at2"/>
<proteinExistence type="predicted"/>
<evidence type="ECO:0000313" key="2">
    <source>
        <dbReference type="Proteomes" id="UP000275368"/>
    </source>
</evidence>
<reference evidence="1 2" key="1">
    <citation type="submission" date="2018-11" db="EMBL/GenBank/DDBJ databases">
        <title>Complete genome sequence of Paenibacillus baekrokdamisoli strain KCTC 33723.</title>
        <authorList>
            <person name="Kang S.W."/>
            <person name="Lee K.C."/>
            <person name="Kim K.K."/>
            <person name="Kim J.S."/>
            <person name="Kim D.S."/>
            <person name="Ko S.H."/>
            <person name="Yang S.H."/>
            <person name="Lee J.S."/>
        </authorList>
    </citation>
    <scope>NUCLEOTIDE SEQUENCE [LARGE SCALE GENOMIC DNA]</scope>
    <source>
        <strain evidence="1 2">KCTC 33723</strain>
    </source>
</reference>